<feature type="transmembrane region" description="Helical" evidence="1">
    <location>
        <begin position="378"/>
        <end position="399"/>
    </location>
</feature>
<dbReference type="GO" id="GO:0009103">
    <property type="term" value="P:lipopolysaccharide biosynthetic process"/>
    <property type="evidence" value="ECO:0007669"/>
    <property type="project" value="TreeGrafter"/>
</dbReference>
<dbReference type="PANTHER" id="PTHR23028:SF53">
    <property type="entry name" value="ACYL_TRANSF_3 DOMAIN-CONTAINING PROTEIN"/>
    <property type="match status" value="1"/>
</dbReference>
<dbReference type="GO" id="GO:0016747">
    <property type="term" value="F:acyltransferase activity, transferring groups other than amino-acyl groups"/>
    <property type="evidence" value="ECO:0007669"/>
    <property type="project" value="InterPro"/>
</dbReference>
<feature type="transmembrane region" description="Helical" evidence="1">
    <location>
        <begin position="165"/>
        <end position="181"/>
    </location>
</feature>
<dbReference type="GO" id="GO:0016020">
    <property type="term" value="C:membrane"/>
    <property type="evidence" value="ECO:0007669"/>
    <property type="project" value="TreeGrafter"/>
</dbReference>
<dbReference type="Proteomes" id="UP000004982">
    <property type="component" value="Unassembled WGS sequence"/>
</dbReference>
<gene>
    <name evidence="4" type="ORF">HMPREF9418_0154</name>
</gene>
<comment type="caution">
    <text evidence="4">The sequence shown here is derived from an EMBL/GenBank/DDBJ whole genome shotgun (WGS) entry which is preliminary data.</text>
</comment>
<dbReference type="SUPFAM" id="SSF52266">
    <property type="entry name" value="SGNH hydrolase"/>
    <property type="match status" value="1"/>
</dbReference>
<feature type="transmembrane region" description="Helical" evidence="1">
    <location>
        <begin position="188"/>
        <end position="206"/>
    </location>
</feature>
<feature type="domain" description="Acyltransferase 3" evidence="2">
    <location>
        <begin position="29"/>
        <end position="355"/>
    </location>
</feature>
<keyword evidence="1" id="KW-0812">Transmembrane</keyword>
<dbReference type="InterPro" id="IPR002656">
    <property type="entry name" value="Acyl_transf_3_dom"/>
</dbReference>
<evidence type="ECO:0000259" key="2">
    <source>
        <dbReference type="Pfam" id="PF01757"/>
    </source>
</evidence>
<dbReference type="EMBL" id="AFQE01000013">
    <property type="protein sequence ID" value="EGQ78445.1"/>
    <property type="molecule type" value="Genomic_DNA"/>
</dbReference>
<dbReference type="InterPro" id="IPR050879">
    <property type="entry name" value="Acyltransferase_3"/>
</dbReference>
<evidence type="ECO:0000256" key="1">
    <source>
        <dbReference type="SAM" id="Phobius"/>
    </source>
</evidence>
<proteinExistence type="predicted"/>
<sequence length="640" mass="72333">MKLNIGFLLILSITIKVRAMSKVLKYRPDLDGIRALAVLSVIIFHIDPQWLPGGFLGVDMFFVLSGYLITTIISREIRDGSFSFLEFYKRRAKRILPVFACVLLCTTVVAAIFFLSFDLRQYVKSAVYALLFAANLFFARRGGYFDADATEKPLQHIWSLSLEEQFYFIFPALLILFFRISKRRNVRTFILLLIVISLFSALLPTLGMEAYFLPHVRAYELLVGSLFAFIPPAEQNDKASTPLFGWLMMAVIAATLVLPYGVLPGAGNIERLLCCLAVGGLIYSGKSLQMQEGFNTSKLLSLKPVVFIGLISYSLYLWHWVVLALMRYIYMDAQLPLAASALAVIIMLLLSVLSYYFVETPARKAKNFTTAKFKWSMAAYFALLIPAATYLMTAKPAAFESSLYKADESKICADTLTKTDCAVGAANQKPEVLVIGDSHAAHLSPFLDIVGKKEGWSADVITSNSCATAFGFVLPDSDRRADRCNPYNRFIEQKTKDYPVIIISQRWFLHTAKPEFLERFNTMLEDLVKAGKKVYVLADTPMDGQLPLRRYYLRQKLGIDINYVSEDKKAEIRDSAKSEDEVEKIVKQHRGVQWVDFMQYIPADKLIDGLPVYFDTNHLNPFGSSKIAEMFINDKRTLLK</sequence>
<feature type="transmembrane region" description="Helical" evidence="1">
    <location>
        <begin position="54"/>
        <end position="74"/>
    </location>
</feature>
<protein>
    <submittedName>
        <fullName evidence="4">Acetyltransferase PglI</fullName>
    </submittedName>
</protein>
<feature type="transmembrane region" description="Helical" evidence="1">
    <location>
        <begin position="305"/>
        <end position="330"/>
    </location>
</feature>
<dbReference type="AlphaFoldDB" id="A0AA36UN31"/>
<evidence type="ECO:0000313" key="5">
    <source>
        <dbReference type="Proteomes" id="UP000004982"/>
    </source>
</evidence>
<keyword evidence="1" id="KW-1133">Transmembrane helix</keyword>
<accession>A0AA36UN31</accession>
<feature type="transmembrane region" description="Helical" evidence="1">
    <location>
        <begin position="95"/>
        <end position="117"/>
    </location>
</feature>
<evidence type="ECO:0000313" key="4">
    <source>
        <dbReference type="EMBL" id="EGQ78445.1"/>
    </source>
</evidence>
<keyword evidence="1" id="KW-0472">Membrane</keyword>
<reference evidence="4 5" key="1">
    <citation type="submission" date="2011-05" db="EMBL/GenBank/DDBJ databases">
        <authorList>
            <person name="Muzny D."/>
            <person name="Qin X."/>
            <person name="Deng J."/>
            <person name="Jiang H."/>
            <person name="Liu Y."/>
            <person name="Qu J."/>
            <person name="Song X.-Z."/>
            <person name="Zhang L."/>
            <person name="Thornton R."/>
            <person name="Coyle M."/>
            <person name="Francisco L."/>
            <person name="Jackson L."/>
            <person name="Javaid M."/>
            <person name="Korchina V."/>
            <person name="Kovar C."/>
            <person name="Mata R."/>
            <person name="Mathew T."/>
            <person name="Ngo R."/>
            <person name="Nguyen L."/>
            <person name="Nguyen N."/>
            <person name="Okwuonu G."/>
            <person name="Ongeri F."/>
            <person name="Pham C."/>
            <person name="Simmons D."/>
            <person name="Wilczek-Boney K."/>
            <person name="Hale W."/>
            <person name="Jakkamsetti A."/>
            <person name="Pham P."/>
            <person name="Ruth R."/>
            <person name="San Lucas F."/>
            <person name="Warren J."/>
            <person name="Zhang J."/>
            <person name="Zhao Z."/>
            <person name="Zhou C."/>
            <person name="Zhu D."/>
            <person name="Lee S."/>
            <person name="Bess C."/>
            <person name="Blankenburg K."/>
            <person name="Forbes L."/>
            <person name="Fu Q."/>
            <person name="Gubbala S."/>
            <person name="Hirani K."/>
            <person name="Jayaseelan J.C."/>
            <person name="Lara F."/>
            <person name="Munidasa M."/>
            <person name="Palculict T."/>
            <person name="Patil S."/>
            <person name="Pu L.-L."/>
            <person name="Saada N."/>
            <person name="Tang L."/>
            <person name="Weissenberger G."/>
            <person name="Zhu Y."/>
            <person name="Hemphill L."/>
            <person name="Shang Y."/>
            <person name="Youmans B."/>
            <person name="Ayvaz T."/>
            <person name="Ross M."/>
            <person name="Santibanez J."/>
            <person name="Aqrawi P."/>
            <person name="Gross S."/>
            <person name="Joshi V."/>
            <person name="Fowler G."/>
            <person name="Nazareth L."/>
            <person name="Reid J."/>
            <person name="Worley K."/>
            <person name="Petrosino J."/>
            <person name="Highlander S."/>
            <person name="Gibbs R."/>
        </authorList>
    </citation>
    <scope>NUCLEOTIDE SEQUENCE [LARGE SCALE GENOMIC DNA]</scope>
    <source>
        <strain evidence="4 5">ATCC 33926</strain>
    </source>
</reference>
<feature type="transmembrane region" description="Helical" evidence="1">
    <location>
        <begin position="243"/>
        <end position="263"/>
    </location>
</feature>
<dbReference type="Pfam" id="PF19040">
    <property type="entry name" value="SGNH"/>
    <property type="match status" value="1"/>
</dbReference>
<feature type="domain" description="SGNH" evidence="3">
    <location>
        <begin position="418"/>
        <end position="632"/>
    </location>
</feature>
<name>A0AA36UN31_9NEIS</name>
<dbReference type="Pfam" id="PF01757">
    <property type="entry name" value="Acyl_transf_3"/>
    <property type="match status" value="1"/>
</dbReference>
<dbReference type="PANTHER" id="PTHR23028">
    <property type="entry name" value="ACETYLTRANSFERASE"/>
    <property type="match status" value="1"/>
</dbReference>
<evidence type="ECO:0000259" key="3">
    <source>
        <dbReference type="Pfam" id="PF19040"/>
    </source>
</evidence>
<organism evidence="4 5">
    <name type="scientific">Neisseria macacae ATCC 33926</name>
    <dbReference type="NCBI Taxonomy" id="997348"/>
    <lineage>
        <taxon>Bacteria</taxon>
        <taxon>Pseudomonadati</taxon>
        <taxon>Pseudomonadota</taxon>
        <taxon>Betaproteobacteria</taxon>
        <taxon>Neisseriales</taxon>
        <taxon>Neisseriaceae</taxon>
        <taxon>Neisseria</taxon>
    </lineage>
</organism>
<dbReference type="InterPro" id="IPR043968">
    <property type="entry name" value="SGNH"/>
</dbReference>
<feature type="transmembrane region" description="Helical" evidence="1">
    <location>
        <begin position="336"/>
        <end position="358"/>
    </location>
</feature>